<dbReference type="GO" id="GO:0005576">
    <property type="term" value="C:extracellular region"/>
    <property type="evidence" value="ECO:0007669"/>
    <property type="project" value="TreeGrafter"/>
</dbReference>
<dbReference type="GO" id="GO:0008360">
    <property type="term" value="P:regulation of cell shape"/>
    <property type="evidence" value="ECO:0007669"/>
    <property type="project" value="UniProtKB-UniRule"/>
</dbReference>
<feature type="active site" description="Nucleophile" evidence="6">
    <location>
        <position position="443"/>
    </location>
</feature>
<dbReference type="AlphaFoldDB" id="A0A2M6WXF8"/>
<dbReference type="SUPFAM" id="SSF141523">
    <property type="entry name" value="L,D-transpeptidase catalytic domain-like"/>
    <property type="match status" value="1"/>
</dbReference>
<dbReference type="PANTHER" id="PTHR30582">
    <property type="entry name" value="L,D-TRANSPEPTIDASE"/>
    <property type="match status" value="1"/>
</dbReference>
<evidence type="ECO:0000256" key="2">
    <source>
        <dbReference type="ARBA" id="ARBA00022679"/>
    </source>
</evidence>
<evidence type="ECO:0000259" key="8">
    <source>
        <dbReference type="PROSITE" id="PS52029"/>
    </source>
</evidence>
<evidence type="ECO:0000256" key="3">
    <source>
        <dbReference type="ARBA" id="ARBA00022960"/>
    </source>
</evidence>
<dbReference type="GO" id="GO:0071972">
    <property type="term" value="F:peptidoglycan L,D-transpeptidase activity"/>
    <property type="evidence" value="ECO:0007669"/>
    <property type="project" value="TreeGrafter"/>
</dbReference>
<comment type="caution">
    <text evidence="9">The sequence shown here is derived from an EMBL/GenBank/DDBJ whole genome shotgun (WGS) entry which is preliminary data.</text>
</comment>
<evidence type="ECO:0000313" key="9">
    <source>
        <dbReference type="EMBL" id="PIT97478.1"/>
    </source>
</evidence>
<dbReference type="PROSITE" id="PS52029">
    <property type="entry name" value="LD_TPASE"/>
    <property type="match status" value="1"/>
</dbReference>
<evidence type="ECO:0000256" key="6">
    <source>
        <dbReference type="PROSITE-ProRule" id="PRU01373"/>
    </source>
</evidence>
<reference evidence="10" key="1">
    <citation type="submission" date="2017-09" db="EMBL/GenBank/DDBJ databases">
        <title>Depth-based differentiation of microbial function through sediment-hosted aquifers and enrichment of novel symbionts in the deep terrestrial subsurface.</title>
        <authorList>
            <person name="Probst A.J."/>
            <person name="Ladd B."/>
            <person name="Jarett J.K."/>
            <person name="Geller-Mcgrath D.E."/>
            <person name="Sieber C.M.K."/>
            <person name="Emerson J.B."/>
            <person name="Anantharaman K."/>
            <person name="Thomas B.C."/>
            <person name="Malmstrom R."/>
            <person name="Stieglmeier M."/>
            <person name="Klingl A."/>
            <person name="Woyke T."/>
            <person name="Ryan C.M."/>
            <person name="Banfield J.F."/>
        </authorList>
    </citation>
    <scope>NUCLEOTIDE SEQUENCE [LARGE SCALE GENOMIC DNA]</scope>
</reference>
<dbReference type="GO" id="GO:0018104">
    <property type="term" value="P:peptidoglycan-protein cross-linking"/>
    <property type="evidence" value="ECO:0007669"/>
    <property type="project" value="TreeGrafter"/>
</dbReference>
<dbReference type="Proteomes" id="UP000228596">
    <property type="component" value="Unassembled WGS sequence"/>
</dbReference>
<dbReference type="InterPro" id="IPR038063">
    <property type="entry name" value="Transpep_catalytic_dom"/>
</dbReference>
<feature type="active site" description="Proton donor/acceptor" evidence="6">
    <location>
        <position position="419"/>
    </location>
</feature>
<evidence type="ECO:0000256" key="4">
    <source>
        <dbReference type="ARBA" id="ARBA00022984"/>
    </source>
</evidence>
<gene>
    <name evidence="9" type="ORF">COT77_01150</name>
</gene>
<dbReference type="Pfam" id="PF03734">
    <property type="entry name" value="YkuD"/>
    <property type="match status" value="1"/>
</dbReference>
<keyword evidence="7" id="KW-0175">Coiled coil</keyword>
<keyword evidence="2" id="KW-0808">Transferase</keyword>
<dbReference type="SUPFAM" id="SSF143985">
    <property type="entry name" value="L,D-transpeptidase pre-catalytic domain-like"/>
    <property type="match status" value="1"/>
</dbReference>
<evidence type="ECO:0000256" key="7">
    <source>
        <dbReference type="SAM" id="Coils"/>
    </source>
</evidence>
<keyword evidence="5 6" id="KW-0961">Cell wall biogenesis/degradation</keyword>
<dbReference type="EMBL" id="PEZV01000008">
    <property type="protein sequence ID" value="PIT97478.1"/>
    <property type="molecule type" value="Genomic_DNA"/>
</dbReference>
<dbReference type="InterPro" id="IPR038054">
    <property type="entry name" value="LD_TPept-like_central_sf"/>
</dbReference>
<organism evidence="9 10">
    <name type="scientific">Candidatus Berkelbacteria bacterium CG10_big_fil_rev_8_21_14_0_10_41_12</name>
    <dbReference type="NCBI Taxonomy" id="1974513"/>
    <lineage>
        <taxon>Bacteria</taxon>
        <taxon>Candidatus Berkelbacteria</taxon>
    </lineage>
</organism>
<sequence length="468" mass="52561">MNHRRVSKTLLIIFISFFVSLLTVYTAFSYSYKDQTLPKMYFLGENIGNTPLGKIDKVTSTMIESKINSPIKITLKNNIKEAKLSDLSITINNNDQLPAIKGERVYDTFLISPAYIYRTAFSKNEITPVIRLGNETENKLKELFKDQLQNAQNASIELDDNGNINISEGHGELTIDTKNLQNLFTECLKTGCKDIISLEYKEVNPKVKKTDIEPYKDEIKSFLDKKIMVQINSNYYRLKDTDKIGIIDVEKTIQDKKLSFSEGTISNFLNDIAKKYDTKGKTRKISETDGAVLDEGTEGLAIDVSQSAKIILDALNNGDDLIEVAVKVTPVEEEKVSPGYNPGKYAGRYIEVNLSQQELYLFDGSNLIASFPVSTGKWSMPTPTGEFTIQSKTERAYSNEYGLYMPWWMAFIGDQYGIHELPEWPNGTKEGENHLGTPISHGCIRLGVGAAQQVYNSIDVGTPVFIHT</sequence>
<dbReference type="GO" id="GO:0071555">
    <property type="term" value="P:cell wall organization"/>
    <property type="evidence" value="ECO:0007669"/>
    <property type="project" value="UniProtKB-UniRule"/>
</dbReference>
<protein>
    <recommendedName>
        <fullName evidence="8">L,D-TPase catalytic domain-containing protein</fullName>
    </recommendedName>
</protein>
<dbReference type="InterPro" id="IPR050979">
    <property type="entry name" value="LD-transpeptidase"/>
</dbReference>
<keyword evidence="3 6" id="KW-0133">Cell shape</keyword>
<dbReference type="InterPro" id="IPR005490">
    <property type="entry name" value="LD_TPept_cat_dom"/>
</dbReference>
<accession>A0A2M6WXF8</accession>
<evidence type="ECO:0000256" key="1">
    <source>
        <dbReference type="ARBA" id="ARBA00004752"/>
    </source>
</evidence>
<feature type="domain" description="L,D-TPase catalytic" evidence="8">
    <location>
        <begin position="348"/>
        <end position="467"/>
    </location>
</feature>
<feature type="coiled-coil region" evidence="7">
    <location>
        <begin position="134"/>
        <end position="161"/>
    </location>
</feature>
<comment type="pathway">
    <text evidence="1 6">Cell wall biogenesis; peptidoglycan biosynthesis.</text>
</comment>
<dbReference type="Gene3D" id="2.40.440.10">
    <property type="entry name" value="L,D-transpeptidase catalytic domain-like"/>
    <property type="match status" value="1"/>
</dbReference>
<dbReference type="Pfam" id="PF12229">
    <property type="entry name" value="PG_binding_4"/>
    <property type="match status" value="1"/>
</dbReference>
<evidence type="ECO:0000313" key="10">
    <source>
        <dbReference type="Proteomes" id="UP000228596"/>
    </source>
</evidence>
<evidence type="ECO:0000256" key="5">
    <source>
        <dbReference type="ARBA" id="ARBA00023316"/>
    </source>
</evidence>
<dbReference type="CDD" id="cd16913">
    <property type="entry name" value="YkuD_like"/>
    <property type="match status" value="1"/>
</dbReference>
<dbReference type="UniPathway" id="UPA00219"/>
<dbReference type="Gene3D" id="3.10.20.800">
    <property type="match status" value="1"/>
</dbReference>
<dbReference type="PANTHER" id="PTHR30582:SF2">
    <property type="entry name" value="L,D-TRANSPEPTIDASE YCIB-RELATED"/>
    <property type="match status" value="1"/>
</dbReference>
<name>A0A2M6WXF8_9BACT</name>
<dbReference type="InterPro" id="IPR022029">
    <property type="entry name" value="YoaR-like_PG-bd"/>
</dbReference>
<dbReference type="GO" id="GO:0016740">
    <property type="term" value="F:transferase activity"/>
    <property type="evidence" value="ECO:0007669"/>
    <property type="project" value="UniProtKB-KW"/>
</dbReference>
<keyword evidence="4 6" id="KW-0573">Peptidoglycan synthesis</keyword>
<proteinExistence type="predicted"/>